<keyword evidence="2" id="KW-0472">Membrane</keyword>
<feature type="transmembrane region" description="Helical" evidence="2">
    <location>
        <begin position="26"/>
        <end position="47"/>
    </location>
</feature>
<accession>A0A1B1NBX3</accession>
<sequence length="89" mass="8454">MAQSVSEAVKAVSVIADKLTRARGTVVLGVAGMVLVVGAFTVLGAVLGDDGGGTVADGSEQTATPGADEATVTEAPAPADDGTATGDAP</sequence>
<feature type="compositionally biased region" description="Low complexity" evidence="1">
    <location>
        <begin position="75"/>
        <end position="89"/>
    </location>
</feature>
<keyword evidence="4" id="KW-1185">Reference proteome</keyword>
<proteinExistence type="predicted"/>
<dbReference type="EMBL" id="CP014989">
    <property type="protein sequence ID" value="ANS78875.1"/>
    <property type="molecule type" value="Genomic_DNA"/>
</dbReference>
<evidence type="ECO:0000256" key="2">
    <source>
        <dbReference type="SAM" id="Phobius"/>
    </source>
</evidence>
<dbReference type="STRING" id="1758689.SGUI_1479"/>
<gene>
    <name evidence="3" type="ORF">SGUI_1479</name>
</gene>
<evidence type="ECO:0000313" key="3">
    <source>
        <dbReference type="EMBL" id="ANS78875.1"/>
    </source>
</evidence>
<organism evidence="3 4">
    <name type="scientific">Serinicoccus hydrothermalis</name>
    <dbReference type="NCBI Taxonomy" id="1758689"/>
    <lineage>
        <taxon>Bacteria</taxon>
        <taxon>Bacillati</taxon>
        <taxon>Actinomycetota</taxon>
        <taxon>Actinomycetes</taxon>
        <taxon>Micrococcales</taxon>
        <taxon>Ornithinimicrobiaceae</taxon>
        <taxon>Serinicoccus</taxon>
    </lineage>
</organism>
<keyword evidence="2" id="KW-0812">Transmembrane</keyword>
<dbReference type="KEGG" id="serj:SGUI_1479"/>
<keyword evidence="2" id="KW-1133">Transmembrane helix</keyword>
<feature type="region of interest" description="Disordered" evidence="1">
    <location>
        <begin position="54"/>
        <end position="89"/>
    </location>
</feature>
<reference evidence="3 4" key="1">
    <citation type="submission" date="2016-03" db="EMBL/GenBank/DDBJ databases">
        <title>Shallow-sea hydrothermal system.</title>
        <authorList>
            <person name="Tang K."/>
        </authorList>
    </citation>
    <scope>NUCLEOTIDE SEQUENCE [LARGE SCALE GENOMIC DNA]</scope>
    <source>
        <strain evidence="3 4">JLT9</strain>
    </source>
</reference>
<dbReference type="Proteomes" id="UP000092482">
    <property type="component" value="Chromosome"/>
</dbReference>
<protein>
    <submittedName>
        <fullName evidence="3">Uncharacterized protein</fullName>
    </submittedName>
</protein>
<dbReference type="AlphaFoldDB" id="A0A1B1NBX3"/>
<evidence type="ECO:0000256" key="1">
    <source>
        <dbReference type="SAM" id="MobiDB-lite"/>
    </source>
</evidence>
<evidence type="ECO:0000313" key="4">
    <source>
        <dbReference type="Proteomes" id="UP000092482"/>
    </source>
</evidence>
<name>A0A1B1NBX3_9MICO</name>